<feature type="domain" description="VOC" evidence="2">
    <location>
        <begin position="1"/>
        <end position="118"/>
    </location>
</feature>
<gene>
    <name evidence="3" type="ordered locus">LEPBI_II0192</name>
</gene>
<reference evidence="3 4" key="1">
    <citation type="journal article" date="2008" name="PLoS ONE">
        <title>Genome sequence of the saprophyte Leptospira biflexa provides insights into the evolution of Leptospira and the pathogenesis of leptospirosis.</title>
        <authorList>
            <person name="Picardeau M."/>
            <person name="Bulach D.M."/>
            <person name="Bouchier C."/>
            <person name="Zuerner R.L."/>
            <person name="Zidane N."/>
            <person name="Wilson P.J."/>
            <person name="Creno S."/>
            <person name="Kuczek E.S."/>
            <person name="Bommezzadri S."/>
            <person name="Davis J.C."/>
            <person name="McGrath A."/>
            <person name="Johnson M.J."/>
            <person name="Boursaux-Eude C."/>
            <person name="Seemann T."/>
            <person name="Rouy Z."/>
            <person name="Coppel R.L."/>
            <person name="Rood J.I."/>
            <person name="Lajus A."/>
            <person name="Davies J.K."/>
            <person name="Medigue C."/>
            <person name="Adler B."/>
        </authorList>
    </citation>
    <scope>NUCLEOTIDE SEQUENCE [LARGE SCALE GENOMIC DNA]</scope>
    <source>
        <strain evidence="4">Patoc 1 / ATCC 23582 / Paris</strain>
    </source>
</reference>
<dbReference type="STRING" id="456481.LEPBI_II0192"/>
<dbReference type="OrthoDB" id="341541at2"/>
<sequence>MIHHIAIGTPNPEPLAAFYLQIPGAKLLKRHHFDSGEVRSVWIQLGPIILMLESGEQESPKNLVFSLNPSNQNEWREFFKSIQVTSRTDFTMYFQDPDGNSLGLSSYPQKLPHSLEMS</sequence>
<evidence type="ECO:0000313" key="3">
    <source>
        <dbReference type="EMBL" id="ABZ99725.1"/>
    </source>
</evidence>
<evidence type="ECO:0000259" key="2">
    <source>
        <dbReference type="PROSITE" id="PS51819"/>
    </source>
</evidence>
<protein>
    <recommendedName>
        <fullName evidence="2">VOC domain-containing protein</fullName>
    </recommendedName>
</protein>
<dbReference type="EMBL" id="CP000787">
    <property type="protein sequence ID" value="ABZ99725.1"/>
    <property type="molecule type" value="Genomic_DNA"/>
</dbReference>
<dbReference type="InterPro" id="IPR037523">
    <property type="entry name" value="VOC_core"/>
</dbReference>
<accession>B0SU41</accession>
<dbReference type="InterPro" id="IPR029068">
    <property type="entry name" value="Glyas_Bleomycin-R_OHBP_Dase"/>
</dbReference>
<dbReference type="PROSITE" id="PS51819">
    <property type="entry name" value="VOC"/>
    <property type="match status" value="1"/>
</dbReference>
<keyword evidence="4" id="KW-1185">Reference proteome</keyword>
<dbReference type="BioCyc" id="LBIF456481:LEPBI_RS18005-MONOMER"/>
<dbReference type="KEGG" id="lbi:LEPBI_II0192"/>
<feature type="region of interest" description="Disordered" evidence="1">
    <location>
        <begin position="98"/>
        <end position="118"/>
    </location>
</feature>
<dbReference type="HOGENOM" id="CLU_2070169_0_0_12"/>
<dbReference type="RefSeq" id="WP_012476662.1">
    <property type="nucleotide sequence ID" value="NC_010843.1"/>
</dbReference>
<dbReference type="Proteomes" id="UP000001847">
    <property type="component" value="Chromosome II"/>
</dbReference>
<evidence type="ECO:0000256" key="1">
    <source>
        <dbReference type="SAM" id="MobiDB-lite"/>
    </source>
</evidence>
<dbReference type="Gene3D" id="3.10.180.10">
    <property type="entry name" value="2,3-Dihydroxybiphenyl 1,2-Dioxygenase, domain 1"/>
    <property type="match status" value="1"/>
</dbReference>
<proteinExistence type="predicted"/>
<name>B0SU41_LEPBP</name>
<dbReference type="AlphaFoldDB" id="B0SU41"/>
<dbReference type="SUPFAM" id="SSF54593">
    <property type="entry name" value="Glyoxalase/Bleomycin resistance protein/Dihydroxybiphenyl dioxygenase"/>
    <property type="match status" value="1"/>
</dbReference>
<organism evidence="3 4">
    <name type="scientific">Leptospira biflexa serovar Patoc (strain Patoc 1 / ATCC 23582 / Paris)</name>
    <dbReference type="NCBI Taxonomy" id="456481"/>
    <lineage>
        <taxon>Bacteria</taxon>
        <taxon>Pseudomonadati</taxon>
        <taxon>Spirochaetota</taxon>
        <taxon>Spirochaetia</taxon>
        <taxon>Leptospirales</taxon>
        <taxon>Leptospiraceae</taxon>
        <taxon>Leptospira</taxon>
    </lineage>
</organism>
<evidence type="ECO:0000313" key="4">
    <source>
        <dbReference type="Proteomes" id="UP000001847"/>
    </source>
</evidence>